<dbReference type="EMBL" id="JADIKC010000001">
    <property type="protein sequence ID" value="MBM7119856.1"/>
    <property type="molecule type" value="Genomic_DNA"/>
</dbReference>
<protein>
    <submittedName>
        <fullName evidence="1">Uncharacterized protein</fullName>
    </submittedName>
</protein>
<comment type="caution">
    <text evidence="1">The sequence shown here is derived from an EMBL/GenBank/DDBJ whole genome shotgun (WGS) entry which is preliminary data.</text>
</comment>
<name>A0ABS2JLD3_9GAMM</name>
<dbReference type="PROSITE" id="PS51257">
    <property type="entry name" value="PROKAR_LIPOPROTEIN"/>
    <property type="match status" value="1"/>
</dbReference>
<accession>A0ABS2JLD3</accession>
<organism evidence="1 2">
    <name type="scientific">Dyella kyungheensis</name>
    <dbReference type="NCBI Taxonomy" id="1242174"/>
    <lineage>
        <taxon>Bacteria</taxon>
        <taxon>Pseudomonadati</taxon>
        <taxon>Pseudomonadota</taxon>
        <taxon>Gammaproteobacteria</taxon>
        <taxon>Lysobacterales</taxon>
        <taxon>Rhodanobacteraceae</taxon>
        <taxon>Dyella</taxon>
    </lineage>
</organism>
<dbReference type="Proteomes" id="UP001430065">
    <property type="component" value="Unassembled WGS sequence"/>
</dbReference>
<evidence type="ECO:0000313" key="1">
    <source>
        <dbReference type="EMBL" id="MBM7119856.1"/>
    </source>
</evidence>
<gene>
    <name evidence="1" type="ORF">ISP20_01675</name>
</gene>
<sequence>MKFENLMLHSLFAACLLVCVLTLGAMIAAPAVYTNASVASAAPAAATAQPAG</sequence>
<keyword evidence="2" id="KW-1185">Reference proteome</keyword>
<dbReference type="RefSeq" id="WP_204634318.1">
    <property type="nucleotide sequence ID" value="NZ_CP183983.1"/>
</dbReference>
<evidence type="ECO:0000313" key="2">
    <source>
        <dbReference type="Proteomes" id="UP001430065"/>
    </source>
</evidence>
<reference evidence="1 2" key="1">
    <citation type="submission" date="2020-10" db="EMBL/GenBank/DDBJ databases">
        <title>Phylogeny of dyella-like bacteria.</title>
        <authorList>
            <person name="Fu J."/>
        </authorList>
    </citation>
    <scope>NUCLEOTIDE SEQUENCE [LARGE SCALE GENOMIC DNA]</scope>
    <source>
        <strain evidence="1 2">THG-B117</strain>
    </source>
</reference>
<proteinExistence type="predicted"/>